<comment type="caution">
    <text evidence="1">The sequence shown here is derived from an EMBL/GenBank/DDBJ whole genome shotgun (WGS) entry which is preliminary data.</text>
</comment>
<sequence length="63" mass="7336">MAIKNVKHYVNENCLNANIEVLNNWLDANPTGSKERTLTIIKRNYYVNKIIELDKSPFNCIQL</sequence>
<organism evidence="1 2">
    <name type="scientific">Wenyingzhuangia heitensis</name>
    <dbReference type="NCBI Taxonomy" id="1487859"/>
    <lineage>
        <taxon>Bacteria</taxon>
        <taxon>Pseudomonadati</taxon>
        <taxon>Bacteroidota</taxon>
        <taxon>Flavobacteriia</taxon>
        <taxon>Flavobacteriales</taxon>
        <taxon>Flavobacteriaceae</taxon>
        <taxon>Wenyingzhuangia</taxon>
    </lineage>
</organism>
<name>A0ABX0UC27_9FLAO</name>
<proteinExistence type="predicted"/>
<evidence type="ECO:0000313" key="1">
    <source>
        <dbReference type="EMBL" id="NIJ45026.1"/>
    </source>
</evidence>
<evidence type="ECO:0000313" key="2">
    <source>
        <dbReference type="Proteomes" id="UP000745859"/>
    </source>
</evidence>
<keyword evidence="2" id="KW-1185">Reference proteome</keyword>
<reference evidence="1 2" key="1">
    <citation type="submission" date="2020-03" db="EMBL/GenBank/DDBJ databases">
        <title>Genomic Encyclopedia of Type Strains, Phase IV (KMG-IV): sequencing the most valuable type-strain genomes for metagenomic binning, comparative biology and taxonomic classification.</title>
        <authorList>
            <person name="Goeker M."/>
        </authorList>
    </citation>
    <scope>NUCLEOTIDE SEQUENCE [LARGE SCALE GENOMIC DNA]</scope>
    <source>
        <strain evidence="1 2">DSM 101599</strain>
    </source>
</reference>
<protein>
    <submittedName>
        <fullName evidence="1">Uncharacterized protein</fullName>
    </submittedName>
</protein>
<accession>A0ABX0UC27</accession>
<dbReference type="Proteomes" id="UP000745859">
    <property type="component" value="Unassembled WGS sequence"/>
</dbReference>
<dbReference type="RefSeq" id="WP_167186130.1">
    <property type="nucleotide sequence ID" value="NZ_JAASQL010000001.1"/>
</dbReference>
<gene>
    <name evidence="1" type="ORF">FHR24_001465</name>
</gene>
<dbReference type="EMBL" id="JAASQL010000001">
    <property type="protein sequence ID" value="NIJ45026.1"/>
    <property type="molecule type" value="Genomic_DNA"/>
</dbReference>